<dbReference type="Proteomes" id="UP000642748">
    <property type="component" value="Unassembled WGS sequence"/>
</dbReference>
<protein>
    <submittedName>
        <fullName evidence="5">Putative transcriptional regulator</fullName>
    </submittedName>
</protein>
<dbReference type="Pfam" id="PF01638">
    <property type="entry name" value="HxlR"/>
    <property type="match status" value="1"/>
</dbReference>
<dbReference type="InterPro" id="IPR036390">
    <property type="entry name" value="WH_DNA-bd_sf"/>
</dbReference>
<keyword evidence="2" id="KW-0238">DNA-binding</keyword>
<evidence type="ECO:0000256" key="1">
    <source>
        <dbReference type="ARBA" id="ARBA00023015"/>
    </source>
</evidence>
<evidence type="ECO:0000259" key="4">
    <source>
        <dbReference type="PROSITE" id="PS51118"/>
    </source>
</evidence>
<dbReference type="InterPro" id="IPR002577">
    <property type="entry name" value="HTH_HxlR"/>
</dbReference>
<dbReference type="AlphaFoldDB" id="A0A8J3VVZ1"/>
<dbReference type="SUPFAM" id="SSF46785">
    <property type="entry name" value="Winged helix' DNA-binding domain"/>
    <property type="match status" value="1"/>
</dbReference>
<dbReference type="PANTHER" id="PTHR33204">
    <property type="entry name" value="TRANSCRIPTIONAL REGULATOR, MARR FAMILY"/>
    <property type="match status" value="1"/>
</dbReference>
<dbReference type="RefSeq" id="WP_239134369.1">
    <property type="nucleotide sequence ID" value="NZ_BONZ01000090.1"/>
</dbReference>
<dbReference type="GO" id="GO:0003677">
    <property type="term" value="F:DNA binding"/>
    <property type="evidence" value="ECO:0007669"/>
    <property type="project" value="UniProtKB-KW"/>
</dbReference>
<keyword evidence="1" id="KW-0805">Transcription regulation</keyword>
<sequence length="131" mass="14412">MTSTVAALPSFDPARPMSSFPIQVGGKWTAMVVLCLEGGPLRRRLRPISTKVLVETLTAMGRDGLVRRCPVAGIGDGGVEYELTLLGRTLLDVIEHTRAWARNHLGELVRARRIRPVRRPSTTVLDETRAV</sequence>
<evidence type="ECO:0000256" key="2">
    <source>
        <dbReference type="ARBA" id="ARBA00023125"/>
    </source>
</evidence>
<keyword evidence="3" id="KW-0804">Transcription</keyword>
<feature type="domain" description="HTH hxlR-type" evidence="4">
    <location>
        <begin position="15"/>
        <end position="109"/>
    </location>
</feature>
<accession>A0A8J3VVZ1</accession>
<comment type="caution">
    <text evidence="5">The sequence shown here is derived from an EMBL/GenBank/DDBJ whole genome shotgun (WGS) entry which is preliminary data.</text>
</comment>
<evidence type="ECO:0000313" key="6">
    <source>
        <dbReference type="Proteomes" id="UP000642748"/>
    </source>
</evidence>
<dbReference type="InterPro" id="IPR036388">
    <property type="entry name" value="WH-like_DNA-bd_sf"/>
</dbReference>
<evidence type="ECO:0000313" key="5">
    <source>
        <dbReference type="EMBL" id="GIH20188.1"/>
    </source>
</evidence>
<dbReference type="Gene3D" id="1.10.10.10">
    <property type="entry name" value="Winged helix-like DNA-binding domain superfamily/Winged helix DNA-binding domain"/>
    <property type="match status" value="1"/>
</dbReference>
<dbReference type="EMBL" id="BONZ01000090">
    <property type="protein sequence ID" value="GIH20188.1"/>
    <property type="molecule type" value="Genomic_DNA"/>
</dbReference>
<evidence type="ECO:0000256" key="3">
    <source>
        <dbReference type="ARBA" id="ARBA00023163"/>
    </source>
</evidence>
<reference evidence="5" key="1">
    <citation type="submission" date="2021-01" db="EMBL/GenBank/DDBJ databases">
        <title>Whole genome shotgun sequence of Rugosimonospora africana NBRC 104875.</title>
        <authorList>
            <person name="Komaki H."/>
            <person name="Tamura T."/>
        </authorList>
    </citation>
    <scope>NUCLEOTIDE SEQUENCE</scope>
    <source>
        <strain evidence="5">NBRC 104875</strain>
    </source>
</reference>
<keyword evidence="6" id="KW-1185">Reference proteome</keyword>
<gene>
    <name evidence="5" type="ORF">Raf01_83600</name>
</gene>
<name>A0A8J3VVZ1_9ACTN</name>
<organism evidence="5 6">
    <name type="scientific">Rugosimonospora africana</name>
    <dbReference type="NCBI Taxonomy" id="556532"/>
    <lineage>
        <taxon>Bacteria</taxon>
        <taxon>Bacillati</taxon>
        <taxon>Actinomycetota</taxon>
        <taxon>Actinomycetes</taxon>
        <taxon>Micromonosporales</taxon>
        <taxon>Micromonosporaceae</taxon>
        <taxon>Rugosimonospora</taxon>
    </lineage>
</organism>
<dbReference type="PANTHER" id="PTHR33204:SF18">
    <property type="entry name" value="TRANSCRIPTIONAL REGULATORY PROTEIN"/>
    <property type="match status" value="1"/>
</dbReference>
<dbReference type="PROSITE" id="PS51118">
    <property type="entry name" value="HTH_HXLR"/>
    <property type="match status" value="1"/>
</dbReference>
<proteinExistence type="predicted"/>